<sequence>MTHLRKPCRMETQMKTIRLGVIGLSPGNGHPYSWSAICNGYDHLEMERCGFPVIPRYLEKQRFPEDRIPLVEVSHVWAQDAHIANHIAKAALIPNVSEDPTDMIGAVDGVLLARDDGENHLHYALPFLEAGVPIYVDKPLALSRRDAETMYAAQHYAGQLFSCSALRYANEFMLSHDDHLHLGTIRAIHAMTPKSWDKYSVHVIEPALNLIPDRGAILTSNAWANNGTQTLSVVYESGVQLHVHAAGDIAAPLSIRVIGTSGWKDLSFRDTFSAFKSALEAFIQSVRERRPVIEESFTLEVVDLIEAGRESN</sequence>
<keyword evidence="3" id="KW-1185">Reference proteome</keyword>
<dbReference type="Gene3D" id="3.40.50.720">
    <property type="entry name" value="NAD(P)-binding Rossmann-like Domain"/>
    <property type="match status" value="1"/>
</dbReference>
<dbReference type="Proteomes" id="UP000241193">
    <property type="component" value="Unassembled WGS sequence"/>
</dbReference>
<name>A0A2T4ICJ5_9RHOO</name>
<evidence type="ECO:0000313" key="3">
    <source>
        <dbReference type="Proteomes" id="UP000241193"/>
    </source>
</evidence>
<dbReference type="PANTHER" id="PTHR43708:SF4">
    <property type="entry name" value="OXIDOREDUCTASE YCEM-RELATED"/>
    <property type="match status" value="1"/>
</dbReference>
<organism evidence="2 3">
    <name type="scientific">Pseudothauera lacus</name>
    <dbReference type="NCBI Taxonomy" id="2136175"/>
    <lineage>
        <taxon>Bacteria</taxon>
        <taxon>Pseudomonadati</taxon>
        <taxon>Pseudomonadota</taxon>
        <taxon>Betaproteobacteria</taxon>
        <taxon>Rhodocyclales</taxon>
        <taxon>Zoogloeaceae</taxon>
        <taxon>Pseudothauera</taxon>
    </lineage>
</organism>
<dbReference type="Pfam" id="PF01408">
    <property type="entry name" value="GFO_IDH_MocA"/>
    <property type="match status" value="1"/>
</dbReference>
<dbReference type="PANTHER" id="PTHR43708">
    <property type="entry name" value="CONSERVED EXPRESSED OXIDOREDUCTASE (EUROFUNG)"/>
    <property type="match status" value="1"/>
</dbReference>
<dbReference type="InterPro" id="IPR000683">
    <property type="entry name" value="Gfo/Idh/MocA-like_OxRdtase_N"/>
</dbReference>
<dbReference type="SUPFAM" id="SSF51735">
    <property type="entry name" value="NAD(P)-binding Rossmann-fold domains"/>
    <property type="match status" value="1"/>
</dbReference>
<dbReference type="InterPro" id="IPR051317">
    <property type="entry name" value="Gfo/Idh/MocA_oxidoreduct"/>
</dbReference>
<reference evidence="2 3" key="1">
    <citation type="submission" date="2018-03" db="EMBL/GenBank/DDBJ databases">
        <authorList>
            <person name="Keele B.F."/>
        </authorList>
    </citation>
    <scope>NUCLEOTIDE SEQUENCE [LARGE SCALE GENOMIC DNA]</scope>
    <source>
        <strain evidence="2 3">D20</strain>
    </source>
</reference>
<protein>
    <recommendedName>
        <fullName evidence="1">Gfo/Idh/MocA-like oxidoreductase N-terminal domain-containing protein</fullName>
    </recommendedName>
</protein>
<proteinExistence type="predicted"/>
<reference evidence="2 3" key="2">
    <citation type="submission" date="2018-04" db="EMBL/GenBank/DDBJ databases">
        <title>Thauera lacus sp. nov., isolated from an saline lake in Inner Mongolia, China.</title>
        <authorList>
            <person name="Liang Q.-Y."/>
        </authorList>
    </citation>
    <scope>NUCLEOTIDE SEQUENCE [LARGE SCALE GENOMIC DNA]</scope>
    <source>
        <strain evidence="2 3">D20</strain>
    </source>
</reference>
<evidence type="ECO:0000259" key="1">
    <source>
        <dbReference type="Pfam" id="PF01408"/>
    </source>
</evidence>
<dbReference type="EMBL" id="PZKC01000012">
    <property type="protein sequence ID" value="PTD95505.1"/>
    <property type="molecule type" value="Genomic_DNA"/>
</dbReference>
<comment type="caution">
    <text evidence="2">The sequence shown here is derived from an EMBL/GenBank/DDBJ whole genome shotgun (WGS) entry which is preliminary data.</text>
</comment>
<dbReference type="AlphaFoldDB" id="A0A2T4ICJ5"/>
<dbReference type="GO" id="GO:0000166">
    <property type="term" value="F:nucleotide binding"/>
    <property type="evidence" value="ECO:0007669"/>
    <property type="project" value="InterPro"/>
</dbReference>
<feature type="domain" description="Gfo/Idh/MocA-like oxidoreductase N-terminal" evidence="1">
    <location>
        <begin position="68"/>
        <end position="160"/>
    </location>
</feature>
<evidence type="ECO:0000313" key="2">
    <source>
        <dbReference type="EMBL" id="PTD95505.1"/>
    </source>
</evidence>
<dbReference type="InterPro" id="IPR036291">
    <property type="entry name" value="NAD(P)-bd_dom_sf"/>
</dbReference>
<dbReference type="OrthoDB" id="9781031at2"/>
<accession>A0A2T4ICJ5</accession>
<gene>
    <name evidence="2" type="ORF">C8261_13695</name>
</gene>